<dbReference type="Proteomes" id="UP000649617">
    <property type="component" value="Unassembled WGS sequence"/>
</dbReference>
<gene>
    <name evidence="2" type="ORF">SPIL2461_LOCUS16675</name>
</gene>
<sequence>VQGPFTVRQSINLHKLLVAPIYVAMIWYFGGDLSLRQTWGPAAAALLICHGTYGFLWVYKDIYFPDASWTQATSVLGFISCFVYPLGFYYTPMLCLVSPWFHFSSFGIGSEPWILAAGLWFYIVGMFYHYCADLQKHVQLAFERPRRLITTELFAHMRNPNYFGEIMIYTGFAVLSMNWLPLVIFAAVWLQLFVPNMLAKEASMSRHAAWKDWVARTGLVYPWLPSLLKEFCANALSKKSSVAHAGAA</sequence>
<dbReference type="Gene3D" id="1.20.120.1630">
    <property type="match status" value="1"/>
</dbReference>
<feature type="transmembrane region" description="Helical" evidence="1">
    <location>
        <begin position="166"/>
        <end position="190"/>
    </location>
</feature>
<dbReference type="PANTHER" id="PTHR32251">
    <property type="entry name" value="3-OXO-5-ALPHA-STEROID 4-DEHYDROGENASE"/>
    <property type="match status" value="1"/>
</dbReference>
<dbReference type="PROSITE" id="PS50244">
    <property type="entry name" value="S5A_REDUCTASE"/>
    <property type="match status" value="1"/>
</dbReference>
<dbReference type="AlphaFoldDB" id="A0A812VJM4"/>
<feature type="transmembrane region" description="Helical" evidence="1">
    <location>
        <begin position="71"/>
        <end position="92"/>
    </location>
</feature>
<keyword evidence="1" id="KW-1133">Transmembrane helix</keyword>
<feature type="transmembrane region" description="Helical" evidence="1">
    <location>
        <begin position="112"/>
        <end position="131"/>
    </location>
</feature>
<dbReference type="Pfam" id="PF06966">
    <property type="entry name" value="DUF1295"/>
    <property type="match status" value="1"/>
</dbReference>
<dbReference type="PANTHER" id="PTHR32251:SF33">
    <property type="entry name" value="STEROID 5-ALPHA REDUCTASE C-TERMINAL DOMAIN-CONTAINING PROTEIN"/>
    <property type="match status" value="1"/>
</dbReference>
<organism evidence="2 3">
    <name type="scientific">Symbiodinium pilosum</name>
    <name type="common">Dinoflagellate</name>
    <dbReference type="NCBI Taxonomy" id="2952"/>
    <lineage>
        <taxon>Eukaryota</taxon>
        <taxon>Sar</taxon>
        <taxon>Alveolata</taxon>
        <taxon>Dinophyceae</taxon>
        <taxon>Suessiales</taxon>
        <taxon>Symbiodiniaceae</taxon>
        <taxon>Symbiodinium</taxon>
    </lineage>
</organism>
<keyword evidence="1" id="KW-0812">Transmembrane</keyword>
<name>A0A812VJM4_SYMPI</name>
<dbReference type="GO" id="GO:0016020">
    <property type="term" value="C:membrane"/>
    <property type="evidence" value="ECO:0007669"/>
    <property type="project" value="TreeGrafter"/>
</dbReference>
<reference evidence="2" key="1">
    <citation type="submission" date="2021-02" db="EMBL/GenBank/DDBJ databases">
        <authorList>
            <person name="Dougan E. K."/>
            <person name="Rhodes N."/>
            <person name="Thang M."/>
            <person name="Chan C."/>
        </authorList>
    </citation>
    <scope>NUCLEOTIDE SEQUENCE</scope>
</reference>
<evidence type="ECO:0000256" key="1">
    <source>
        <dbReference type="SAM" id="Phobius"/>
    </source>
</evidence>
<evidence type="ECO:0000313" key="2">
    <source>
        <dbReference type="EMBL" id="CAE7634062.1"/>
    </source>
</evidence>
<feature type="transmembrane region" description="Helical" evidence="1">
    <location>
        <begin position="12"/>
        <end position="30"/>
    </location>
</feature>
<dbReference type="InterPro" id="IPR010721">
    <property type="entry name" value="UstE-like"/>
</dbReference>
<feature type="transmembrane region" description="Helical" evidence="1">
    <location>
        <begin position="42"/>
        <end position="59"/>
    </location>
</feature>
<dbReference type="EMBL" id="CAJNIZ010042716">
    <property type="protein sequence ID" value="CAE7634062.1"/>
    <property type="molecule type" value="Genomic_DNA"/>
</dbReference>
<accession>A0A812VJM4</accession>
<dbReference type="OrthoDB" id="67965at2759"/>
<evidence type="ECO:0000313" key="3">
    <source>
        <dbReference type="Proteomes" id="UP000649617"/>
    </source>
</evidence>
<keyword evidence="1" id="KW-0472">Membrane</keyword>
<comment type="caution">
    <text evidence="2">The sequence shown here is derived from an EMBL/GenBank/DDBJ whole genome shotgun (WGS) entry which is preliminary data.</text>
</comment>
<evidence type="ECO:0008006" key="4">
    <source>
        <dbReference type="Google" id="ProtNLM"/>
    </source>
</evidence>
<protein>
    <recommendedName>
        <fullName evidence="4">Steroid 5-alpha reductase C-terminal domain-containing protein</fullName>
    </recommendedName>
</protein>
<feature type="non-terminal residue" evidence="2">
    <location>
        <position position="248"/>
    </location>
</feature>
<keyword evidence="3" id="KW-1185">Reference proteome</keyword>
<proteinExistence type="predicted"/>